<keyword evidence="2" id="KW-0812">Transmembrane</keyword>
<dbReference type="PANTHER" id="PTHR43547:SF2">
    <property type="entry name" value="HYBRID SIGNAL TRANSDUCTION HISTIDINE KINASE C"/>
    <property type="match status" value="1"/>
</dbReference>
<keyword evidence="1" id="KW-0597">Phosphoprotein</keyword>
<dbReference type="Gene3D" id="2.60.40.10">
    <property type="entry name" value="Immunoglobulins"/>
    <property type="match status" value="1"/>
</dbReference>
<dbReference type="SMART" id="SM00387">
    <property type="entry name" value="HATPase_c"/>
    <property type="match status" value="1"/>
</dbReference>
<evidence type="ECO:0000256" key="2">
    <source>
        <dbReference type="SAM" id="Phobius"/>
    </source>
</evidence>
<reference evidence="5 6" key="1">
    <citation type="submission" date="2018-01" db="EMBL/GenBank/DDBJ databases">
        <title>A novel member of the phylum Bacteroidetes isolated from glacier ice.</title>
        <authorList>
            <person name="Liu Q."/>
            <person name="Xin Y.-H."/>
        </authorList>
    </citation>
    <scope>NUCLEOTIDE SEQUENCE [LARGE SCALE GENOMIC DNA]</scope>
    <source>
        <strain evidence="5 6">RB1R16</strain>
    </source>
</reference>
<dbReference type="Pfam" id="PF02518">
    <property type="entry name" value="HATPase_c"/>
    <property type="match status" value="1"/>
</dbReference>
<dbReference type="Gene3D" id="3.30.565.10">
    <property type="entry name" value="Histidine kinase-like ATPase, C-terminal domain"/>
    <property type="match status" value="1"/>
</dbReference>
<proteinExistence type="predicted"/>
<evidence type="ECO:0000256" key="1">
    <source>
        <dbReference type="ARBA" id="ARBA00022553"/>
    </source>
</evidence>
<dbReference type="SUPFAM" id="SSF55874">
    <property type="entry name" value="ATPase domain of HSP90 chaperone/DNA topoisomerase II/histidine kinase"/>
    <property type="match status" value="1"/>
</dbReference>
<gene>
    <name evidence="5" type="ORF">CJD36_019035</name>
</gene>
<dbReference type="InterPro" id="IPR011495">
    <property type="entry name" value="Sig_transdc_His_kin_sub2_dim/P"/>
</dbReference>
<dbReference type="InterPro" id="IPR036890">
    <property type="entry name" value="HATPase_C_sf"/>
</dbReference>
<dbReference type="Pfam" id="PF07495">
    <property type="entry name" value="Y_Y_Y"/>
    <property type="match status" value="1"/>
</dbReference>
<dbReference type="InterPro" id="IPR011110">
    <property type="entry name" value="Reg_prop"/>
</dbReference>
<dbReference type="EMBL" id="PPSL01000006">
    <property type="protein sequence ID" value="PQJ09345.1"/>
    <property type="molecule type" value="Genomic_DNA"/>
</dbReference>
<dbReference type="PANTHER" id="PTHR43547">
    <property type="entry name" value="TWO-COMPONENT HISTIDINE KINASE"/>
    <property type="match status" value="1"/>
</dbReference>
<feature type="domain" description="Histidine kinase/HSP90-like ATPase" evidence="4">
    <location>
        <begin position="1071"/>
        <end position="1167"/>
    </location>
</feature>
<organism evidence="5 6">
    <name type="scientific">Flavipsychrobacter stenotrophus</name>
    <dbReference type="NCBI Taxonomy" id="2077091"/>
    <lineage>
        <taxon>Bacteria</taxon>
        <taxon>Pseudomonadati</taxon>
        <taxon>Bacteroidota</taxon>
        <taxon>Chitinophagia</taxon>
        <taxon>Chitinophagales</taxon>
        <taxon>Chitinophagaceae</taxon>
        <taxon>Flavipsychrobacter</taxon>
    </lineage>
</organism>
<keyword evidence="2" id="KW-1133">Transmembrane helix</keyword>
<feature type="transmembrane region" description="Helical" evidence="2">
    <location>
        <begin position="905"/>
        <end position="923"/>
    </location>
</feature>
<name>A0A2S7SRW6_9BACT</name>
<dbReference type="InterPro" id="IPR011123">
    <property type="entry name" value="Y_Y_Y"/>
</dbReference>
<dbReference type="InterPro" id="IPR013783">
    <property type="entry name" value="Ig-like_fold"/>
</dbReference>
<feature type="signal peptide" evidence="3">
    <location>
        <begin position="1"/>
        <end position="21"/>
    </location>
</feature>
<keyword evidence="6" id="KW-1185">Reference proteome</keyword>
<dbReference type="Gene3D" id="2.130.10.10">
    <property type="entry name" value="YVTN repeat-like/Quinoprotein amine dehydrogenase"/>
    <property type="match status" value="6"/>
</dbReference>
<dbReference type="Pfam" id="PF07494">
    <property type="entry name" value="Reg_prop"/>
    <property type="match status" value="8"/>
</dbReference>
<dbReference type="AlphaFoldDB" id="A0A2S7SRW6"/>
<sequence>MNCLSCQFIVRNLALCRVALALFLTLLLFSCSQKDTHQQQPGRSPIAAVGIVPRQDTLKPPVVRLLDTCVAPLIVSTSAKSGKYNYYNDTFHLAQAISKPAGFRARITTYNADDGLFSNISCMYQDRSGHMWFGTESGGSIRYDGATFTTYTKAQGLSNNRILTINEDRQDNICFGTMGGGVSVYNGVQFTTHNTSEFKITNFDNNGVSSMLVDSSGNTWYGTFGGGVSCYNGKGYEVYTDMQGLGWVCNGDCLGANLVFDMLEDKRGSVWFCLGGGGASHFDGHKFTNYSKEQGLGDNIVRCAIKDKHGNIWFGTGGGGASCFNGQSFTTYTTVNGLANNNVADILEDDRGYLWFATDGGVSRYDGHSFTTINTENGLGDNRVSSIVQDKSGSIWFGTLGGGASRYDRNAFTTFTTREGLTNNRITTIGEDTAGVMWFGTAGSGIIRYDGISFTPFDVRQGLPFGFIEKLKVDRNNNLWVGTGGVGVTRFDGKTCTTYDDAQLLNNRTVYSILEDGRGAQWFTTYNGVTRLEGNVSTNYNVAQGLCHPYIISAAKDKNGNMWFGSNGGGVSRFDGRVFTNYTTKQGLPSNVVPCILSDSSGNVWFGSDGVGVTRYDGKTFFTFTMADGFANNYVTALVEDQDRTIWMGTNEGFSGITGLRKNGGGVLGKEVVPVDADISNDAICKGYAPVVETYNFKNGYPVRNVKAKAMYADSKGVIWAGAGDMLVRFDRTGIYRDTSPLKVFIKDVKINGGSVSWHTLQVKNGRYATYDSLAAINEEVTTYGSALSAAAKDTMRKQFGGVTFDSLGRFYAIPYKLVLPYKHNKITIDFAAIHLSRSYLVQYQYILDGYDEEWGPLTHKTSASFGNIPEGKYTFKVKALSPEGVWSVPMEYSFEILPPFYRTWWAYCVYALLAALAIYCLLRWRTVQLTKDKEQLEQVVVERTAEVVKEKTEVEKQKKVADKLLVQKDILMKEIHHRVKNNLQVISTLLDLQLDNINDLVARKAISEGMGRIKSISLIHQQLYQGDEMAGIELPRFTDELMRQVTMLFKKPGQEIVLTHDVTNKMLDIDTAVPLGLIMNELMTNSYKYAFGDGGKGSINIHVSELDGNYTLTYRDSGPGLPAGFDMSRSATLGQVVMSSLSKQLGGSFNYNEATKEFVVTFKDITQRKMIV</sequence>
<feature type="chain" id="PRO_5015473445" description="Histidine kinase/HSP90-like ATPase domain-containing protein" evidence="3">
    <location>
        <begin position="22"/>
        <end position="1173"/>
    </location>
</feature>
<dbReference type="InterPro" id="IPR003594">
    <property type="entry name" value="HATPase_dom"/>
</dbReference>
<dbReference type="Proteomes" id="UP000239872">
    <property type="component" value="Unassembled WGS sequence"/>
</dbReference>
<evidence type="ECO:0000259" key="4">
    <source>
        <dbReference type="SMART" id="SM00387"/>
    </source>
</evidence>
<dbReference type="Gene3D" id="3.30.450.20">
    <property type="entry name" value="PAS domain"/>
    <property type="match status" value="1"/>
</dbReference>
<comment type="caution">
    <text evidence="5">The sequence shown here is derived from an EMBL/GenBank/DDBJ whole genome shotgun (WGS) entry which is preliminary data.</text>
</comment>
<evidence type="ECO:0000256" key="3">
    <source>
        <dbReference type="SAM" id="SignalP"/>
    </source>
</evidence>
<dbReference type="InterPro" id="IPR015943">
    <property type="entry name" value="WD40/YVTN_repeat-like_dom_sf"/>
</dbReference>
<accession>A0A2S7SRW6</accession>
<dbReference type="SUPFAM" id="SSF63829">
    <property type="entry name" value="Calcium-dependent phosphotriesterase"/>
    <property type="match status" value="3"/>
</dbReference>
<evidence type="ECO:0000313" key="5">
    <source>
        <dbReference type="EMBL" id="PQJ09345.1"/>
    </source>
</evidence>
<dbReference type="Pfam" id="PF07568">
    <property type="entry name" value="HisKA_2"/>
    <property type="match status" value="1"/>
</dbReference>
<protein>
    <recommendedName>
        <fullName evidence="4">Histidine kinase/HSP90-like ATPase domain-containing protein</fullName>
    </recommendedName>
</protein>
<evidence type="ECO:0000313" key="6">
    <source>
        <dbReference type="Proteomes" id="UP000239872"/>
    </source>
</evidence>
<dbReference type="GO" id="GO:0000155">
    <property type="term" value="F:phosphorelay sensor kinase activity"/>
    <property type="evidence" value="ECO:0007669"/>
    <property type="project" value="TreeGrafter"/>
</dbReference>
<keyword evidence="2" id="KW-0472">Membrane</keyword>
<keyword evidence="3" id="KW-0732">Signal</keyword>